<dbReference type="Proteomes" id="UP000012159">
    <property type="component" value="Unassembled WGS sequence"/>
</dbReference>
<gene>
    <name evidence="2" type="ORF">LEP1GSC133_5114</name>
</gene>
<proteinExistence type="predicted"/>
<feature type="transmembrane region" description="Helical" evidence="1">
    <location>
        <begin position="114"/>
        <end position="131"/>
    </location>
</feature>
<reference evidence="2 3" key="1">
    <citation type="submission" date="2013-01" db="EMBL/GenBank/DDBJ databases">
        <authorList>
            <person name="Harkins D.M."/>
            <person name="Durkin A.S."/>
            <person name="Brinkac L.M."/>
            <person name="Haft D.H."/>
            <person name="Selengut J.D."/>
            <person name="Sanka R."/>
            <person name="DePew J."/>
            <person name="Purushe J."/>
            <person name="Picardeau M."/>
            <person name="Werts C."/>
            <person name="Goarant C."/>
            <person name="Vinetz J.M."/>
            <person name="Sutton G.G."/>
            <person name="Nierman W.C."/>
            <person name="Fouts D.E."/>
        </authorList>
    </citation>
    <scope>NUCLEOTIDE SEQUENCE [LARGE SCALE GENOMIC DNA]</scope>
    <source>
        <strain evidence="2 3">200901868</strain>
    </source>
</reference>
<evidence type="ECO:0000256" key="1">
    <source>
        <dbReference type="SAM" id="Phobius"/>
    </source>
</evidence>
<dbReference type="EMBL" id="AKWF02000111">
    <property type="protein sequence ID" value="EMO60860.1"/>
    <property type="molecule type" value="Genomic_DNA"/>
</dbReference>
<sequence>MFAENVTDASKPYPPRNDAFNLLFLYGLLLSFQKNILHRIFNLFGAAFNLTTAFTLLYVKYLGGGLENAGIIPAVKRWIIDTHRVFAILALILMLLMVWSGITRKKEFHRKLHYIFLPLYTAIFLSGLVLFRSTN</sequence>
<feature type="transmembrane region" description="Helical" evidence="1">
    <location>
        <begin position="83"/>
        <end position="102"/>
    </location>
</feature>
<keyword evidence="1" id="KW-0472">Membrane</keyword>
<comment type="caution">
    <text evidence="2">The sequence shown here is derived from an EMBL/GenBank/DDBJ whole genome shotgun (WGS) entry which is preliminary data.</text>
</comment>
<keyword evidence="1" id="KW-0812">Transmembrane</keyword>
<name>M6VVG1_LEPBO</name>
<organism evidence="2 3">
    <name type="scientific">Leptospira borgpetersenii serovar Pomona str. 200901868</name>
    <dbReference type="NCBI Taxonomy" id="1192866"/>
    <lineage>
        <taxon>Bacteria</taxon>
        <taxon>Pseudomonadati</taxon>
        <taxon>Spirochaetota</taxon>
        <taxon>Spirochaetia</taxon>
        <taxon>Leptospirales</taxon>
        <taxon>Leptospiraceae</taxon>
        <taxon>Leptospira</taxon>
    </lineage>
</organism>
<evidence type="ECO:0000313" key="2">
    <source>
        <dbReference type="EMBL" id="EMO60860.1"/>
    </source>
</evidence>
<keyword evidence="1" id="KW-1133">Transmembrane helix</keyword>
<protein>
    <submittedName>
        <fullName evidence="2">PF04238 family protein</fullName>
    </submittedName>
</protein>
<accession>M6VVG1</accession>
<feature type="transmembrane region" description="Helical" evidence="1">
    <location>
        <begin position="44"/>
        <end position="63"/>
    </location>
</feature>
<evidence type="ECO:0000313" key="3">
    <source>
        <dbReference type="Proteomes" id="UP000012159"/>
    </source>
</evidence>
<dbReference type="AlphaFoldDB" id="M6VVG1"/>